<dbReference type="Proteomes" id="UP000053593">
    <property type="component" value="Unassembled WGS sequence"/>
</dbReference>
<keyword evidence="5" id="KW-0732">Signal</keyword>
<evidence type="ECO:0000313" key="7">
    <source>
        <dbReference type="Proteomes" id="UP000053593"/>
    </source>
</evidence>
<feature type="signal peptide" evidence="5">
    <location>
        <begin position="1"/>
        <end position="18"/>
    </location>
</feature>
<gene>
    <name evidence="6" type="ORF">GYMLUDRAFT_42251</name>
</gene>
<keyword evidence="4" id="KW-0560">Oxidoreductase</keyword>
<evidence type="ECO:0000256" key="3">
    <source>
        <dbReference type="ARBA" id="ARBA00022827"/>
    </source>
</evidence>
<keyword evidence="3" id="KW-0274">FAD</keyword>
<dbReference type="PANTHER" id="PTHR23023">
    <property type="entry name" value="DIMETHYLANILINE MONOOXYGENASE"/>
    <property type="match status" value="1"/>
</dbReference>
<dbReference type="Gene3D" id="3.50.50.60">
    <property type="entry name" value="FAD/NAD(P)-binding domain"/>
    <property type="match status" value="2"/>
</dbReference>
<evidence type="ECO:0000313" key="6">
    <source>
        <dbReference type="EMBL" id="KIK61828.1"/>
    </source>
</evidence>
<organism evidence="6 7">
    <name type="scientific">Collybiopsis luxurians FD-317 M1</name>
    <dbReference type="NCBI Taxonomy" id="944289"/>
    <lineage>
        <taxon>Eukaryota</taxon>
        <taxon>Fungi</taxon>
        <taxon>Dikarya</taxon>
        <taxon>Basidiomycota</taxon>
        <taxon>Agaricomycotina</taxon>
        <taxon>Agaricomycetes</taxon>
        <taxon>Agaricomycetidae</taxon>
        <taxon>Agaricales</taxon>
        <taxon>Marasmiineae</taxon>
        <taxon>Omphalotaceae</taxon>
        <taxon>Collybiopsis</taxon>
        <taxon>Collybiopsis luxurians</taxon>
    </lineage>
</organism>
<sequence>MALKILFVLSLLLSHTSAIQQPFRYEFPTGAAENEGESSSYQFKWPIRKVAIVGAGAGGLVSYREFTRLGFHVRLFERDSVPGGNWHYTDDIPLDAPVPNLDPAVADFQPHLPPDNASWPYEERLDGIEPKVVREIKRDHRAPKPIWNTLNTTNPKQAQQFREYPWPDNAPITLTWKHVQRYVRSFASFLGVNSNDGNSDASYNTRVEHVDKRYNVDGEEAGWTLTLRQVIQTGSDSCKIRWWTEDFDAVVVASGRYGAPNIPRISGLEEWANLYPKLLTHSRQYRYPEEFTNQTVLVIGGSVSGTEIAQEISATASKVYLSVRISGGSVLSEGRKRYLSRVPQNVSIISEIKTFHPLPDVDEGIRPGVIELVDGTILHGFDRIIFATGYRYAFPFLPQYHNASLHPNETIPIESGKPQPLVTDGSHIRSLHLDIFYIEEPTIGFINVNTGIDTFSFSEYTSSALAKVWEGKAKIPSTKNMWALHWDRVKEAGGRYGKEFLLLGNEGETARIRYLVGWLNQEAVEYGGHQLIAPAENGYEIASIWAIAQFPAYYSNRSNFVTSSSVGEFQGQRKFVEAWSYNRDDW</sequence>
<protein>
    <recommendedName>
        <fullName evidence="8">FAD/NAD(P)-binding domain-containing protein</fullName>
    </recommendedName>
</protein>
<dbReference type="GO" id="GO:0004499">
    <property type="term" value="F:N,N-dimethylaniline monooxygenase activity"/>
    <property type="evidence" value="ECO:0007669"/>
    <property type="project" value="InterPro"/>
</dbReference>
<evidence type="ECO:0000256" key="2">
    <source>
        <dbReference type="ARBA" id="ARBA00022630"/>
    </source>
</evidence>
<reference evidence="6 7" key="1">
    <citation type="submission" date="2014-04" db="EMBL/GenBank/DDBJ databases">
        <title>Evolutionary Origins and Diversification of the Mycorrhizal Mutualists.</title>
        <authorList>
            <consortium name="DOE Joint Genome Institute"/>
            <consortium name="Mycorrhizal Genomics Consortium"/>
            <person name="Kohler A."/>
            <person name="Kuo A."/>
            <person name="Nagy L.G."/>
            <person name="Floudas D."/>
            <person name="Copeland A."/>
            <person name="Barry K.W."/>
            <person name="Cichocki N."/>
            <person name="Veneault-Fourrey C."/>
            <person name="LaButti K."/>
            <person name="Lindquist E.A."/>
            <person name="Lipzen A."/>
            <person name="Lundell T."/>
            <person name="Morin E."/>
            <person name="Murat C."/>
            <person name="Riley R."/>
            <person name="Ohm R."/>
            <person name="Sun H."/>
            <person name="Tunlid A."/>
            <person name="Henrissat B."/>
            <person name="Grigoriev I.V."/>
            <person name="Hibbett D.S."/>
            <person name="Martin F."/>
        </authorList>
    </citation>
    <scope>NUCLEOTIDE SEQUENCE [LARGE SCALE GENOMIC DNA]</scope>
    <source>
        <strain evidence="6 7">FD-317 M1</strain>
    </source>
</reference>
<dbReference type="InterPro" id="IPR050346">
    <property type="entry name" value="FMO-like"/>
</dbReference>
<proteinExistence type="inferred from homology"/>
<evidence type="ECO:0000256" key="4">
    <source>
        <dbReference type="ARBA" id="ARBA00023002"/>
    </source>
</evidence>
<keyword evidence="2" id="KW-0285">Flavoprotein</keyword>
<accession>A0A0D0CZ80</accession>
<dbReference type="EMBL" id="KN834769">
    <property type="protein sequence ID" value="KIK61828.1"/>
    <property type="molecule type" value="Genomic_DNA"/>
</dbReference>
<dbReference type="Pfam" id="PF00743">
    <property type="entry name" value="FMO-like"/>
    <property type="match status" value="1"/>
</dbReference>
<dbReference type="Pfam" id="PF13450">
    <property type="entry name" value="NAD_binding_8"/>
    <property type="match status" value="1"/>
</dbReference>
<dbReference type="GO" id="GO:0050661">
    <property type="term" value="F:NADP binding"/>
    <property type="evidence" value="ECO:0007669"/>
    <property type="project" value="InterPro"/>
</dbReference>
<name>A0A0D0CZ80_9AGAR</name>
<dbReference type="OrthoDB" id="66881at2759"/>
<dbReference type="AlphaFoldDB" id="A0A0D0CZ80"/>
<dbReference type="SUPFAM" id="SSF51905">
    <property type="entry name" value="FAD/NAD(P)-binding domain"/>
    <property type="match status" value="1"/>
</dbReference>
<dbReference type="InterPro" id="IPR036188">
    <property type="entry name" value="FAD/NAD-bd_sf"/>
</dbReference>
<comment type="similarity">
    <text evidence="1">Belongs to the FMO family.</text>
</comment>
<evidence type="ECO:0000256" key="5">
    <source>
        <dbReference type="SAM" id="SignalP"/>
    </source>
</evidence>
<keyword evidence="7" id="KW-1185">Reference proteome</keyword>
<evidence type="ECO:0008006" key="8">
    <source>
        <dbReference type="Google" id="ProtNLM"/>
    </source>
</evidence>
<feature type="chain" id="PRO_5002208303" description="FAD/NAD(P)-binding domain-containing protein" evidence="5">
    <location>
        <begin position="19"/>
        <end position="586"/>
    </location>
</feature>
<dbReference type="InterPro" id="IPR020946">
    <property type="entry name" value="Flavin_mOase-like"/>
</dbReference>
<dbReference type="GO" id="GO:0050660">
    <property type="term" value="F:flavin adenine dinucleotide binding"/>
    <property type="evidence" value="ECO:0007669"/>
    <property type="project" value="InterPro"/>
</dbReference>
<evidence type="ECO:0000256" key="1">
    <source>
        <dbReference type="ARBA" id="ARBA00009183"/>
    </source>
</evidence>
<dbReference type="HOGENOM" id="CLU_006909_5_2_1"/>